<comment type="similarity">
    <text evidence="2">Belongs to the glycosyl hydrolase 3 family.</text>
</comment>
<sequence length="971" mass="109562">MKKYSIVLLVIVSLFIISAQQPHPFYTQNYTAQDQWIDSVYNNMTPKERIGQLLTIAAYSNKGLAHENRVKQHIMKYHVGGITFFQGNPTRQAELTNQFQKLSKIPLLISMDAEWDLGKQLNSAHRFPYNMMLGAIENDTIIEQIGQRIGEHSKRIGVHVNFAPITAVQIEPDNMIIGNRSYGEDINSVSNKAAAFAKGLQRTGTIAVAKYFPSLGNKNRNTSNEFPTSVLSETYLDSIQIAPYKRLISDNIGGIMVGNSYVPSLEPIENLPASLSFNIVTKKLRNEMGFNGLIFSDALNEKNLTKDKEVGEVELAAFLAGNDVLLLPENVPAIIEKFEQAMMLGTIKEERLAFSVKNILRAKHKHGLKTFEAIQIDSIPEAVHSIKDDLLHRKAVKHAITAVKVSDNLLPIKSLDLQKIAYVAMGDADGTTFVNTLRKYAAVKIIKEKNLADVVEKLKPYTIVIIGFHKSDATPTESYKFTNREIVWLQEIARTNTVILDVFASPYSLLKIKSFTNIDNILVSYQNSDVSQEISAQIIFGALKAQGKLPVAIKDEFPIFTGIETTTLPRLGYDLPESVGVNSIKLHRIDSLAALVVSEKMAPGVQLLIARKGKIIYHKNFGYHTYEKKRKVTDRDIYDIASMTKILATLPLVMHLEENKKLALTSKLGDLLPTFKGSNKEKLTIVEIMSHYAQLKPWIPFYINTLDSVTKKPDSKWYSTKKSKTFNIKVADKLYMNVEYKDSMMQRIIDSDLLKRKRYKYSDLPFYILKEYVETQYNGDLNILTQRFFYQSLGAHSMTYNPLEKFSKNMIVPSEEDDYYRNQTLQGYVHDMGAAMQGGIGGHAGLFSNANDVAKMMQMYMQGGTYGDKKYFDAATIAKFNTCYYCQDDNRRGVGFDKPQLGDAGPTCGCVSMTSFGHSGFTGTYTWADPDEEIVYVFLSNRTYPTMSNRKLIKTDIRTKIQKLIYEAIEK</sequence>
<evidence type="ECO:0000256" key="3">
    <source>
        <dbReference type="ARBA" id="ARBA00012663"/>
    </source>
</evidence>
<dbReference type="GO" id="GO:0005975">
    <property type="term" value="P:carbohydrate metabolic process"/>
    <property type="evidence" value="ECO:0007669"/>
    <property type="project" value="InterPro"/>
</dbReference>
<evidence type="ECO:0000256" key="6">
    <source>
        <dbReference type="SAM" id="SignalP"/>
    </source>
</evidence>
<reference evidence="9 10" key="1">
    <citation type="journal article" date="2013" name="Int. J. Syst. Evol. Microbiol.">
        <title>Kordia antarctica sp. nov., isolated from Antarctic seawater.</title>
        <authorList>
            <person name="Baek K."/>
            <person name="Choi A."/>
            <person name="Kang I."/>
            <person name="Lee K."/>
            <person name="Cho J.C."/>
        </authorList>
    </citation>
    <scope>NUCLEOTIDE SEQUENCE [LARGE SCALE GENOMIC DNA]</scope>
    <source>
        <strain evidence="9 10">IMCC3317</strain>
    </source>
</reference>
<evidence type="ECO:0000256" key="2">
    <source>
        <dbReference type="ARBA" id="ARBA00005336"/>
    </source>
</evidence>
<gene>
    <name evidence="9" type="primary">nagZ_1</name>
    <name evidence="9" type="ORF">IMCC3317_06880</name>
</gene>
<evidence type="ECO:0000259" key="7">
    <source>
        <dbReference type="Pfam" id="PF00144"/>
    </source>
</evidence>
<dbReference type="EC" id="3.2.1.52" evidence="3"/>
<dbReference type="Pfam" id="PF00144">
    <property type="entry name" value="Beta-lactamase"/>
    <property type="match status" value="1"/>
</dbReference>
<dbReference type="PANTHER" id="PTHR30480">
    <property type="entry name" value="BETA-HEXOSAMINIDASE-RELATED"/>
    <property type="match status" value="1"/>
</dbReference>
<feature type="signal peptide" evidence="6">
    <location>
        <begin position="1"/>
        <end position="19"/>
    </location>
</feature>
<evidence type="ECO:0000313" key="10">
    <source>
        <dbReference type="Proteomes" id="UP000464657"/>
    </source>
</evidence>
<keyword evidence="5 9" id="KW-0326">Glycosidase</keyword>
<dbReference type="KEGG" id="kan:IMCC3317_06880"/>
<proteinExistence type="inferred from homology"/>
<dbReference type="InterPro" id="IPR012338">
    <property type="entry name" value="Beta-lactam/transpept-like"/>
</dbReference>
<evidence type="ECO:0000256" key="5">
    <source>
        <dbReference type="ARBA" id="ARBA00023295"/>
    </source>
</evidence>
<dbReference type="PANTHER" id="PTHR30480:SF13">
    <property type="entry name" value="BETA-HEXOSAMINIDASE"/>
    <property type="match status" value="1"/>
</dbReference>
<keyword evidence="10" id="KW-1185">Reference proteome</keyword>
<dbReference type="OrthoDB" id="9805821at2"/>
<evidence type="ECO:0000259" key="8">
    <source>
        <dbReference type="Pfam" id="PF00933"/>
    </source>
</evidence>
<evidence type="ECO:0000313" key="9">
    <source>
        <dbReference type="EMBL" id="QHI35342.1"/>
    </source>
</evidence>
<dbReference type="Pfam" id="PF00933">
    <property type="entry name" value="Glyco_hydro_3"/>
    <property type="match status" value="1"/>
</dbReference>
<dbReference type="SUPFAM" id="SSF56601">
    <property type="entry name" value="beta-lactamase/transpeptidase-like"/>
    <property type="match status" value="1"/>
</dbReference>
<protein>
    <recommendedName>
        <fullName evidence="3">beta-N-acetylhexosaminidase</fullName>
        <ecNumber evidence="3">3.2.1.52</ecNumber>
    </recommendedName>
</protein>
<evidence type="ECO:0000256" key="4">
    <source>
        <dbReference type="ARBA" id="ARBA00022801"/>
    </source>
</evidence>
<dbReference type="EMBL" id="CP019288">
    <property type="protein sequence ID" value="QHI35342.1"/>
    <property type="molecule type" value="Genomic_DNA"/>
</dbReference>
<dbReference type="InterPro" id="IPR050226">
    <property type="entry name" value="NagZ_Beta-hexosaminidase"/>
</dbReference>
<dbReference type="InterPro" id="IPR001466">
    <property type="entry name" value="Beta-lactam-related"/>
</dbReference>
<feature type="chain" id="PRO_5029809915" description="beta-N-acetylhexosaminidase" evidence="6">
    <location>
        <begin position="20"/>
        <end position="971"/>
    </location>
</feature>
<dbReference type="Gene3D" id="3.20.20.300">
    <property type="entry name" value="Glycoside hydrolase, family 3, N-terminal domain"/>
    <property type="match status" value="1"/>
</dbReference>
<dbReference type="Gene3D" id="3.40.710.10">
    <property type="entry name" value="DD-peptidase/beta-lactamase superfamily"/>
    <property type="match status" value="1"/>
</dbReference>
<dbReference type="Proteomes" id="UP000464657">
    <property type="component" value="Chromosome"/>
</dbReference>
<dbReference type="AlphaFoldDB" id="A0A7L4ZF94"/>
<feature type="domain" description="Glycoside hydrolase family 3 N-terminal" evidence="8">
    <location>
        <begin position="47"/>
        <end position="361"/>
    </location>
</feature>
<dbReference type="InterPro" id="IPR001764">
    <property type="entry name" value="Glyco_hydro_3_N"/>
</dbReference>
<dbReference type="GO" id="GO:0009254">
    <property type="term" value="P:peptidoglycan turnover"/>
    <property type="evidence" value="ECO:0007669"/>
    <property type="project" value="TreeGrafter"/>
</dbReference>
<dbReference type="InterPro" id="IPR036962">
    <property type="entry name" value="Glyco_hydro_3_N_sf"/>
</dbReference>
<dbReference type="InterPro" id="IPR017853">
    <property type="entry name" value="GH"/>
</dbReference>
<feature type="domain" description="Beta-lactamase-related" evidence="7">
    <location>
        <begin position="597"/>
        <end position="951"/>
    </location>
</feature>
<accession>A0A7L4ZF94</accession>
<name>A0A7L4ZF94_9FLAO</name>
<dbReference type="GO" id="GO:0004563">
    <property type="term" value="F:beta-N-acetylhexosaminidase activity"/>
    <property type="evidence" value="ECO:0007669"/>
    <property type="project" value="UniProtKB-EC"/>
</dbReference>
<organism evidence="9 10">
    <name type="scientific">Kordia antarctica</name>
    <dbReference type="NCBI Taxonomy" id="1218801"/>
    <lineage>
        <taxon>Bacteria</taxon>
        <taxon>Pseudomonadati</taxon>
        <taxon>Bacteroidota</taxon>
        <taxon>Flavobacteriia</taxon>
        <taxon>Flavobacteriales</taxon>
        <taxon>Flavobacteriaceae</taxon>
        <taxon>Kordia</taxon>
    </lineage>
</organism>
<keyword evidence="6" id="KW-0732">Signal</keyword>
<keyword evidence="4 9" id="KW-0378">Hydrolase</keyword>
<dbReference type="RefSeq" id="WP_160128090.1">
    <property type="nucleotide sequence ID" value="NZ_CP019288.1"/>
</dbReference>
<dbReference type="SUPFAM" id="SSF51445">
    <property type="entry name" value="(Trans)glycosidases"/>
    <property type="match status" value="1"/>
</dbReference>
<evidence type="ECO:0000256" key="1">
    <source>
        <dbReference type="ARBA" id="ARBA00001231"/>
    </source>
</evidence>
<comment type="catalytic activity">
    <reaction evidence="1">
        <text>Hydrolysis of terminal non-reducing N-acetyl-D-hexosamine residues in N-acetyl-beta-D-hexosaminides.</text>
        <dbReference type="EC" id="3.2.1.52"/>
    </reaction>
</comment>